<evidence type="ECO:0000313" key="2">
    <source>
        <dbReference type="Proteomes" id="UP000235881"/>
    </source>
</evidence>
<organism evidence="1 2">
    <name type="scientific">Stutzerimonas degradans</name>
    <dbReference type="NCBI Taxonomy" id="2968968"/>
    <lineage>
        <taxon>Bacteria</taxon>
        <taxon>Pseudomonadati</taxon>
        <taxon>Pseudomonadota</taxon>
        <taxon>Gammaproteobacteria</taxon>
        <taxon>Pseudomonadales</taxon>
        <taxon>Pseudomonadaceae</taxon>
        <taxon>Stutzerimonas</taxon>
    </lineage>
</organism>
<dbReference type="EMBL" id="POUK01000007">
    <property type="protein sequence ID" value="PNF75383.1"/>
    <property type="molecule type" value="Genomic_DNA"/>
</dbReference>
<dbReference type="AlphaFoldDB" id="A0A8E2QBK3"/>
<dbReference type="Gene3D" id="1.10.10.10">
    <property type="entry name" value="Winged helix-like DNA-binding domain superfamily/Winged helix DNA-binding domain"/>
    <property type="match status" value="1"/>
</dbReference>
<dbReference type="SUPFAM" id="SSF88659">
    <property type="entry name" value="Sigma3 and sigma4 domains of RNA polymerase sigma factors"/>
    <property type="match status" value="1"/>
</dbReference>
<sequence length="206" mass="22810">MNLKAVLTGDLIDSRSMRAPNVFIAQLKILLSELGEHFDAQVETFRGDGFQVVMRHAQDVFDCAVAIRAGLLAASAPGERWDARLALGISQDNTAAQPYSEAFVLSGRGLDGMKKETFCIFSDEPGLQRCTELPTAFLAALIDRWTPVEAQTYFLHLVQGRDQQSIAEQLGKSRVTVTKALQRADARLVDRYLACTRGWVEELQHA</sequence>
<keyword evidence="2" id="KW-1185">Reference proteome</keyword>
<dbReference type="Proteomes" id="UP000235881">
    <property type="component" value="Unassembled WGS sequence"/>
</dbReference>
<dbReference type="RefSeq" id="WP_054095292.1">
    <property type="nucleotide sequence ID" value="NZ_CP065721.1"/>
</dbReference>
<evidence type="ECO:0000313" key="1">
    <source>
        <dbReference type="EMBL" id="PNF75383.1"/>
    </source>
</evidence>
<accession>A0A8E2QBK3</accession>
<gene>
    <name evidence="1" type="ORF">CXK95_17430</name>
</gene>
<comment type="caution">
    <text evidence="1">The sequence shown here is derived from an EMBL/GenBank/DDBJ whole genome shotgun (WGS) entry which is preliminary data.</text>
</comment>
<name>A0A8E2QBK3_9GAMM</name>
<dbReference type="InterPro" id="IPR036388">
    <property type="entry name" value="WH-like_DNA-bd_sf"/>
</dbReference>
<proteinExistence type="predicted"/>
<dbReference type="InterPro" id="IPR013324">
    <property type="entry name" value="RNA_pol_sigma_r3/r4-like"/>
</dbReference>
<protein>
    <submittedName>
        <fullName evidence="1">Uncharacterized protein</fullName>
    </submittedName>
</protein>
<reference evidence="1 2" key="1">
    <citation type="submission" date="2018-01" db="EMBL/GenBank/DDBJ databases">
        <title>Denitrification phenotypes of diverse strains of Pseudomonas stutzeri.</title>
        <authorList>
            <person name="Milligan D.A."/>
            <person name="Bergaust L."/>
            <person name="Bakken L.R."/>
            <person name="Frostegard A."/>
        </authorList>
    </citation>
    <scope>NUCLEOTIDE SEQUENCE [LARGE SCALE GENOMIC DNA]</scope>
    <source>
        <strain evidence="1 2">DSM 50238</strain>
    </source>
</reference>